<keyword evidence="3" id="KW-1185">Reference proteome</keyword>
<name>A0ABR3F466_9AGAR</name>
<organism evidence="2 3">
    <name type="scientific">Marasmius crinis-equi</name>
    <dbReference type="NCBI Taxonomy" id="585013"/>
    <lineage>
        <taxon>Eukaryota</taxon>
        <taxon>Fungi</taxon>
        <taxon>Dikarya</taxon>
        <taxon>Basidiomycota</taxon>
        <taxon>Agaricomycotina</taxon>
        <taxon>Agaricomycetes</taxon>
        <taxon>Agaricomycetidae</taxon>
        <taxon>Agaricales</taxon>
        <taxon>Marasmiineae</taxon>
        <taxon>Marasmiaceae</taxon>
        <taxon>Marasmius</taxon>
    </lineage>
</organism>
<sequence length="190" mass="20133">MSSYFKGAHSFTSRRGNFSSVKGNQDNTYHAGKDPNTSRHGGQSWPRAEYADAPPEGDDGDVSEGEGGSKGRSDYFTNAYNFDADGGNFASVAGNQSNTSYGLQEEGVKASEPVRQSSKPLKQAASSAQGRHLDARSSMSAPVPQPSRPGGGLGFARDKRPVGQPSSPPPSYEEGVRKQPKKPIKPTGRV</sequence>
<proteinExistence type="predicted"/>
<feature type="compositionally biased region" description="Polar residues" evidence="1">
    <location>
        <begin position="10"/>
        <end position="28"/>
    </location>
</feature>
<gene>
    <name evidence="2" type="ORF">V5O48_011952</name>
</gene>
<comment type="caution">
    <text evidence="2">The sequence shown here is derived from an EMBL/GenBank/DDBJ whole genome shotgun (WGS) entry which is preliminary data.</text>
</comment>
<reference evidence="2 3" key="1">
    <citation type="submission" date="2024-02" db="EMBL/GenBank/DDBJ databases">
        <title>A draft genome for the cacao thread blight pathogen Marasmius crinis-equi.</title>
        <authorList>
            <person name="Cohen S.P."/>
            <person name="Baruah I.K."/>
            <person name="Amoako-Attah I."/>
            <person name="Bukari Y."/>
            <person name="Meinhardt L.W."/>
            <person name="Bailey B.A."/>
        </authorList>
    </citation>
    <scope>NUCLEOTIDE SEQUENCE [LARGE SCALE GENOMIC DNA]</scope>
    <source>
        <strain evidence="2 3">GH-76</strain>
    </source>
</reference>
<dbReference type="EMBL" id="JBAHYK010001010">
    <property type="protein sequence ID" value="KAL0570005.1"/>
    <property type="molecule type" value="Genomic_DNA"/>
</dbReference>
<evidence type="ECO:0000313" key="2">
    <source>
        <dbReference type="EMBL" id="KAL0570005.1"/>
    </source>
</evidence>
<accession>A0ABR3F466</accession>
<feature type="compositionally biased region" description="Acidic residues" evidence="1">
    <location>
        <begin position="55"/>
        <end position="64"/>
    </location>
</feature>
<protein>
    <submittedName>
        <fullName evidence="2">Uncharacterized protein</fullName>
    </submittedName>
</protein>
<feature type="region of interest" description="Disordered" evidence="1">
    <location>
        <begin position="1"/>
        <end position="190"/>
    </location>
</feature>
<dbReference type="Proteomes" id="UP001465976">
    <property type="component" value="Unassembled WGS sequence"/>
</dbReference>
<evidence type="ECO:0000256" key="1">
    <source>
        <dbReference type="SAM" id="MobiDB-lite"/>
    </source>
</evidence>
<evidence type="ECO:0000313" key="3">
    <source>
        <dbReference type="Proteomes" id="UP001465976"/>
    </source>
</evidence>
<feature type="compositionally biased region" description="Polar residues" evidence="1">
    <location>
        <begin position="93"/>
        <end position="102"/>
    </location>
</feature>
<feature type="compositionally biased region" description="Polar residues" evidence="1">
    <location>
        <begin position="114"/>
        <end position="129"/>
    </location>
</feature>